<proteinExistence type="predicted"/>
<gene>
    <name evidence="1" type="ORF">CPELLU_LOCUS10522</name>
</gene>
<sequence>MATFEEREKSKILIGSMKNFIDPYFINKSSEQWDLCSFAKSFDESVFNRKNCLYFYKEGLQNIIKSPDFDGEQKAKAKEFLNTYAAQKKQNSKMLEALENKANSCSARSAIFQDRLSLLVNIAKSANATLNTTFTQADISVSGSKTPEQQIMTRTTGYDTSPEQSPEYIPRLIFNQVDSNPSIAGNKHYLDSEEEDDTEEEYNANQTIIGGQNASWIVNSLDIRQKFTEYQLKTELSKTKPEYYDVIFFNAIDKNSFLETLGEDTVALMNKDIREEEKKMPNNIEQEIKSLFNEIISRDINMTKKKLKQKECNDSFEINFALYFVNHMIEMMEDTNLLLEPISEGTYIVSILAPILNKFFIKNKKSWRAQYGDTCLKASARDCNAQKEDDKHRSPGRKIDTIITLKEEDEEFSIVEVSGPPSKQDWTHFKGDRMKITKMLKTLMNRFAELRPNSNIRTLLIFTAYQLIIYEFRLKYSEVYTMVEVLKIPIPKTWKDMRNAYDTRLLNESSEDIQSFLWNDDDM</sequence>
<reference evidence="1" key="1">
    <citation type="submission" date="2021-06" db="EMBL/GenBank/DDBJ databases">
        <authorList>
            <person name="Kallberg Y."/>
            <person name="Tangrot J."/>
            <person name="Rosling A."/>
        </authorList>
    </citation>
    <scope>NUCLEOTIDE SEQUENCE</scope>
    <source>
        <strain evidence="1">FL966</strain>
    </source>
</reference>
<evidence type="ECO:0000313" key="1">
    <source>
        <dbReference type="EMBL" id="CAG8675963.1"/>
    </source>
</evidence>
<dbReference type="AlphaFoldDB" id="A0A9N9EG92"/>
<accession>A0A9N9EG92</accession>
<comment type="caution">
    <text evidence="1">The sequence shown here is derived from an EMBL/GenBank/DDBJ whole genome shotgun (WGS) entry which is preliminary data.</text>
</comment>
<dbReference type="OrthoDB" id="2407621at2759"/>
<evidence type="ECO:0000313" key="2">
    <source>
        <dbReference type="Proteomes" id="UP000789759"/>
    </source>
</evidence>
<feature type="non-terminal residue" evidence="1">
    <location>
        <position position="523"/>
    </location>
</feature>
<keyword evidence="2" id="KW-1185">Reference proteome</keyword>
<dbReference type="Proteomes" id="UP000789759">
    <property type="component" value="Unassembled WGS sequence"/>
</dbReference>
<protein>
    <submittedName>
        <fullName evidence="1">981_t:CDS:1</fullName>
    </submittedName>
</protein>
<organism evidence="1 2">
    <name type="scientific">Cetraspora pellucida</name>
    <dbReference type="NCBI Taxonomy" id="1433469"/>
    <lineage>
        <taxon>Eukaryota</taxon>
        <taxon>Fungi</taxon>
        <taxon>Fungi incertae sedis</taxon>
        <taxon>Mucoromycota</taxon>
        <taxon>Glomeromycotina</taxon>
        <taxon>Glomeromycetes</taxon>
        <taxon>Diversisporales</taxon>
        <taxon>Gigasporaceae</taxon>
        <taxon>Cetraspora</taxon>
    </lineage>
</organism>
<name>A0A9N9EG92_9GLOM</name>
<dbReference type="EMBL" id="CAJVQA010008713">
    <property type="protein sequence ID" value="CAG8675963.1"/>
    <property type="molecule type" value="Genomic_DNA"/>
</dbReference>